<evidence type="ECO:0000313" key="3">
    <source>
        <dbReference type="Proteomes" id="UP000823775"/>
    </source>
</evidence>
<proteinExistence type="predicted"/>
<sequence length="165" mass="18827">MIIIIVVVVDLLHLILMILVIFDGVRDLWWSLVANMLRLLRKFGVKKDTPYRLDRSSIVGTSKSAFFACECEALQEVSHGLGQKNIPCDPRKEHFVPLEFMINDGVINVLEAEWNVCHLHSQVAHEEWIYGQKTDLPKNDTGQHAVLIHLPSPASDYQHFDAFPI</sequence>
<accession>A0ABS8W309</accession>
<comment type="caution">
    <text evidence="2">The sequence shown here is derived from an EMBL/GenBank/DDBJ whole genome shotgun (WGS) entry which is preliminary data.</text>
</comment>
<keyword evidence="1" id="KW-0812">Transmembrane</keyword>
<organism evidence="2 3">
    <name type="scientific">Datura stramonium</name>
    <name type="common">Jimsonweed</name>
    <name type="synonym">Common thornapple</name>
    <dbReference type="NCBI Taxonomy" id="4076"/>
    <lineage>
        <taxon>Eukaryota</taxon>
        <taxon>Viridiplantae</taxon>
        <taxon>Streptophyta</taxon>
        <taxon>Embryophyta</taxon>
        <taxon>Tracheophyta</taxon>
        <taxon>Spermatophyta</taxon>
        <taxon>Magnoliopsida</taxon>
        <taxon>eudicotyledons</taxon>
        <taxon>Gunneridae</taxon>
        <taxon>Pentapetalae</taxon>
        <taxon>asterids</taxon>
        <taxon>lamiids</taxon>
        <taxon>Solanales</taxon>
        <taxon>Solanaceae</taxon>
        <taxon>Solanoideae</taxon>
        <taxon>Datureae</taxon>
        <taxon>Datura</taxon>
    </lineage>
</organism>
<keyword evidence="3" id="KW-1185">Reference proteome</keyword>
<name>A0ABS8W309_DATST</name>
<gene>
    <name evidence="2" type="ORF">HAX54_041670</name>
</gene>
<feature type="transmembrane region" description="Helical" evidence="1">
    <location>
        <begin position="5"/>
        <end position="22"/>
    </location>
</feature>
<dbReference type="Proteomes" id="UP000823775">
    <property type="component" value="Unassembled WGS sequence"/>
</dbReference>
<protein>
    <submittedName>
        <fullName evidence="2">Uncharacterized protein</fullName>
    </submittedName>
</protein>
<keyword evidence="1" id="KW-1133">Transmembrane helix</keyword>
<keyword evidence="1" id="KW-0472">Membrane</keyword>
<evidence type="ECO:0000256" key="1">
    <source>
        <dbReference type="SAM" id="Phobius"/>
    </source>
</evidence>
<evidence type="ECO:0000313" key="2">
    <source>
        <dbReference type="EMBL" id="MCE2054933.1"/>
    </source>
</evidence>
<dbReference type="EMBL" id="JACEIK010006029">
    <property type="protein sequence ID" value="MCE2054933.1"/>
    <property type="molecule type" value="Genomic_DNA"/>
</dbReference>
<reference evidence="2 3" key="1">
    <citation type="journal article" date="2021" name="BMC Genomics">
        <title>Datura genome reveals duplications of psychoactive alkaloid biosynthetic genes and high mutation rate following tissue culture.</title>
        <authorList>
            <person name="Rajewski A."/>
            <person name="Carter-House D."/>
            <person name="Stajich J."/>
            <person name="Litt A."/>
        </authorList>
    </citation>
    <scope>NUCLEOTIDE SEQUENCE [LARGE SCALE GENOMIC DNA]</scope>
    <source>
        <strain evidence="2">AR-01</strain>
    </source>
</reference>